<comment type="similarity">
    <text evidence="1 3">Belongs to the short-chain dehydrogenases/reductases (SDR) family.</text>
</comment>
<dbReference type="RefSeq" id="WP_285971064.1">
    <property type="nucleotide sequence ID" value="NZ_CP127294.1"/>
</dbReference>
<dbReference type="GO" id="GO:0016491">
    <property type="term" value="F:oxidoreductase activity"/>
    <property type="evidence" value="ECO:0007669"/>
    <property type="project" value="UniProtKB-KW"/>
</dbReference>
<dbReference type="Gene3D" id="3.40.50.720">
    <property type="entry name" value="NAD(P)-binding Rossmann-like Domain"/>
    <property type="match status" value="1"/>
</dbReference>
<reference evidence="5 6" key="1">
    <citation type="submission" date="2023-06" db="EMBL/GenBank/DDBJ databases">
        <authorList>
            <person name="Oyuntsetseg B."/>
            <person name="Kim S.B."/>
        </authorList>
    </citation>
    <scope>NUCLEOTIDE SEQUENCE [LARGE SCALE GENOMIC DNA]</scope>
    <source>
        <strain evidence="5 6">2-15</strain>
    </source>
</reference>
<organism evidence="5 6">
    <name type="scientific">Amycolatopsis carbonis</name>
    <dbReference type="NCBI Taxonomy" id="715471"/>
    <lineage>
        <taxon>Bacteria</taxon>
        <taxon>Bacillati</taxon>
        <taxon>Actinomycetota</taxon>
        <taxon>Actinomycetes</taxon>
        <taxon>Pseudonocardiales</taxon>
        <taxon>Pseudonocardiaceae</taxon>
        <taxon>Amycolatopsis</taxon>
    </lineage>
</organism>
<evidence type="ECO:0000256" key="2">
    <source>
        <dbReference type="ARBA" id="ARBA00023002"/>
    </source>
</evidence>
<keyword evidence="2" id="KW-0560">Oxidoreductase</keyword>
<dbReference type="InterPro" id="IPR051911">
    <property type="entry name" value="SDR_oxidoreductase"/>
</dbReference>
<evidence type="ECO:0000256" key="4">
    <source>
        <dbReference type="SAM" id="MobiDB-lite"/>
    </source>
</evidence>
<proteinExistence type="inferred from homology"/>
<evidence type="ECO:0000256" key="3">
    <source>
        <dbReference type="RuleBase" id="RU000363"/>
    </source>
</evidence>
<dbReference type="CDD" id="cd05374">
    <property type="entry name" value="17beta-HSD-like_SDR_c"/>
    <property type="match status" value="1"/>
</dbReference>
<evidence type="ECO:0000313" key="5">
    <source>
        <dbReference type="EMBL" id="WIX80434.1"/>
    </source>
</evidence>
<sequence length="298" mass="31617">MEPRRLLWSSSSPALRAAWAARSWSALSAGHQVVATARDPRSLDDLRERFGSQVHVEALDVTDPAAAEAAVAGGVRAFGRLDVVVNNAGQGDRAALEDTSLDVFRRQVETNFLGTVYVTKAAVPVLRRQGGGRIIQISSVGGRIGSPGMTAYQSAKWAVGGFSEALAAEVAPLGIKVTVLEPGGMRTDWAGSSMTTPPISTPYEPTVGASARAMAGFEKTATSDPALVADLVLRVAELPDPPLRLLAGSDAYEYGREVWRNRLAVDEKYAELSLSTDHPDAGENWHAQRGNSLPTVSN</sequence>
<evidence type="ECO:0000256" key="1">
    <source>
        <dbReference type="ARBA" id="ARBA00006484"/>
    </source>
</evidence>
<feature type="region of interest" description="Disordered" evidence="4">
    <location>
        <begin position="275"/>
        <end position="298"/>
    </location>
</feature>
<dbReference type="Pfam" id="PF00106">
    <property type="entry name" value="adh_short"/>
    <property type="match status" value="1"/>
</dbReference>
<dbReference type="AlphaFoldDB" id="A0A9Y2IJ83"/>
<dbReference type="SUPFAM" id="SSF51735">
    <property type="entry name" value="NAD(P)-binding Rossmann-fold domains"/>
    <property type="match status" value="1"/>
</dbReference>
<accession>A0A9Y2IJ83</accession>
<name>A0A9Y2IJ83_9PSEU</name>
<keyword evidence="6" id="KW-1185">Reference proteome</keyword>
<dbReference type="Proteomes" id="UP001236014">
    <property type="component" value="Chromosome"/>
</dbReference>
<gene>
    <name evidence="5" type="ORF">QRX50_06550</name>
</gene>
<dbReference type="InterPro" id="IPR036291">
    <property type="entry name" value="NAD(P)-bd_dom_sf"/>
</dbReference>
<dbReference type="PANTHER" id="PTHR43976:SF16">
    <property type="entry name" value="SHORT-CHAIN DEHYDROGENASE_REDUCTASE FAMILY PROTEIN"/>
    <property type="match status" value="1"/>
</dbReference>
<dbReference type="PRINTS" id="PR00081">
    <property type="entry name" value="GDHRDH"/>
</dbReference>
<protein>
    <submittedName>
        <fullName evidence="5">SDR family NAD(P)-dependent oxidoreductase</fullName>
    </submittedName>
</protein>
<dbReference type="KEGG" id="acab:QRX50_06550"/>
<feature type="compositionally biased region" description="Polar residues" evidence="4">
    <location>
        <begin position="289"/>
        <end position="298"/>
    </location>
</feature>
<dbReference type="PRINTS" id="PR00080">
    <property type="entry name" value="SDRFAMILY"/>
</dbReference>
<evidence type="ECO:0000313" key="6">
    <source>
        <dbReference type="Proteomes" id="UP001236014"/>
    </source>
</evidence>
<dbReference type="EMBL" id="CP127294">
    <property type="protein sequence ID" value="WIX80434.1"/>
    <property type="molecule type" value="Genomic_DNA"/>
</dbReference>
<dbReference type="InterPro" id="IPR002347">
    <property type="entry name" value="SDR_fam"/>
</dbReference>
<dbReference type="PANTHER" id="PTHR43976">
    <property type="entry name" value="SHORT CHAIN DEHYDROGENASE"/>
    <property type="match status" value="1"/>
</dbReference>